<keyword evidence="2" id="KW-1185">Reference proteome</keyword>
<evidence type="ECO:0000313" key="1">
    <source>
        <dbReference type="EMBL" id="TMS11656.1"/>
    </source>
</evidence>
<gene>
    <name evidence="1" type="ORF">E3U43_019047</name>
</gene>
<organism evidence="1 2">
    <name type="scientific">Larimichthys crocea</name>
    <name type="common">Large yellow croaker</name>
    <name type="synonym">Pseudosciaena crocea</name>
    <dbReference type="NCBI Taxonomy" id="215358"/>
    <lineage>
        <taxon>Eukaryota</taxon>
        <taxon>Metazoa</taxon>
        <taxon>Chordata</taxon>
        <taxon>Craniata</taxon>
        <taxon>Vertebrata</taxon>
        <taxon>Euteleostomi</taxon>
        <taxon>Actinopterygii</taxon>
        <taxon>Neopterygii</taxon>
        <taxon>Teleostei</taxon>
        <taxon>Neoteleostei</taxon>
        <taxon>Acanthomorphata</taxon>
        <taxon>Eupercaria</taxon>
        <taxon>Sciaenidae</taxon>
        <taxon>Larimichthys</taxon>
    </lineage>
</organism>
<evidence type="ECO:0000313" key="2">
    <source>
        <dbReference type="Proteomes" id="UP000793456"/>
    </source>
</evidence>
<dbReference type="EMBL" id="CM011686">
    <property type="protein sequence ID" value="TMS11656.1"/>
    <property type="molecule type" value="Genomic_DNA"/>
</dbReference>
<proteinExistence type="predicted"/>
<comment type="caution">
    <text evidence="1">The sequence shown here is derived from an EMBL/GenBank/DDBJ whole genome shotgun (WGS) entry which is preliminary data.</text>
</comment>
<protein>
    <submittedName>
        <fullName evidence="1">Uncharacterized protein</fullName>
    </submittedName>
</protein>
<name>A0ACD3QY72_LARCR</name>
<reference evidence="1" key="1">
    <citation type="submission" date="2018-11" db="EMBL/GenBank/DDBJ databases">
        <title>The sequence and de novo assembly of Larimichthys crocea genome using PacBio and Hi-C technologies.</title>
        <authorList>
            <person name="Xu P."/>
            <person name="Chen B."/>
            <person name="Zhou Z."/>
            <person name="Ke Q."/>
            <person name="Wu Y."/>
            <person name="Bai H."/>
            <person name="Pu F."/>
        </authorList>
    </citation>
    <scope>NUCLEOTIDE SEQUENCE</scope>
    <source>
        <tissue evidence="1">Muscle</tissue>
    </source>
</reference>
<sequence length="1147" mass="123570">MEDRAPSATSGKSHASASKSQKSHCTAASPNPNEAGVPSIETNGGEKPNEERVASVMSVKSKSSHKSNSGKNLKPVSPSPNVTIKTPEGVDKEGQTLSPRRTRSPRTHSPKAPAVSPRSPHSAQQLSPGPNVGETRGPSALSVHSRTSAKSSRSNCHCGAASAKKDKEVEDKEEGEKEDNEETSERAASALSSSTTKQRRESGGSEQPLSRNSSGSVSLGLPEDQETADSDSGKSSFNYPINAESKGPKSTERSAMEENVEGTRSPMSQKSNHKGSKSTLSHNPPAVDIPTIETPGQSEDKGEDGGEQKTVRASSALSAKSSRKPWLPGVHKADSRRPAKPVYKPKSEKSGRSQKSRNQADQEELTPACLPNASPNEVVSDWLRSIPTDSTTLALGDEEKTMEEKPGEEAAKESPEDEAEEEEDKEEEAECDAAEEEKSSDPAPGDAEGTSPHPNTQPLLSRESLPRNWHSSVAVMKVLLSSSPGRCRSMPEVSPVYGRRLSTSARGFLDCLAQLQLIEPVVSPSCDQQKNCNQRYEDIMAILQSLWLTEPRDIDVSKEQVTPPRSSSGVGMSSGSGGSGKENENQEAIDSSKSPTDNERETLEGSSSGTPPTVLRASLSRKVSQDPDPVWVLHLLKKIEKQFMNHYINAMAEFKVRWDLDDSLILNTMISELRDEVSRRIQSSIQREMRKIQSRAGKLGKSPRPPQGENLSRESTMTEKRRRMLKVMKNQSVKTGDSLSDGEMTGDCSDQRSDDEYCPCDACVRKKMAARPLRTNPPAAEAPVVMEFDLLKILQLKKSPSPAAAPPPAEEKDDSVAVDEEGRNLEVVEEEEEEETKEDIKADVLEETIPEEAEEKEDVGEAGEGVEVEEEKEENSIGDEEQVNGGEEAGEEEISGNGEAEEAQCQCQCGGNEGEEVEEETAEGEDAEETSNNTGEDETADDEEKAGEEEGKSAEDEGETGGNEGETETGEEESDKETVKEATTGEEGETTEHSEGEEKEGEAEELKPEEEEEETTTGKESGEEEASGETEDDSAAKNSTNDESTSPAEEFVEGNVSASAEAEDEDDGDEGTREGEESGEQEKEASEEEGASPQEQGVTEGEEADAEESDSDNKRPSDTSADESGCEAAGATGEEGEKDCGEEERRL</sequence>
<dbReference type="Proteomes" id="UP000793456">
    <property type="component" value="Chromosome XIII"/>
</dbReference>
<accession>A0ACD3QY72</accession>